<evidence type="ECO:0000313" key="2">
    <source>
        <dbReference type="EMBL" id="EDP94139.1"/>
    </source>
</evidence>
<dbReference type="HOGENOM" id="CLU_1146016_0_0_10"/>
<keyword evidence="1" id="KW-1133">Transmembrane helix</keyword>
<dbReference type="EMBL" id="ABIB01000028">
    <property type="protein sequence ID" value="EDP94139.1"/>
    <property type="molecule type" value="Genomic_DNA"/>
</dbReference>
<evidence type="ECO:0000313" key="3">
    <source>
        <dbReference type="Proteomes" id="UP000002945"/>
    </source>
</evidence>
<organism evidence="2 3">
    <name type="scientific">Kordia algicida OT-1</name>
    <dbReference type="NCBI Taxonomy" id="391587"/>
    <lineage>
        <taxon>Bacteria</taxon>
        <taxon>Pseudomonadati</taxon>
        <taxon>Bacteroidota</taxon>
        <taxon>Flavobacteriia</taxon>
        <taxon>Flavobacteriales</taxon>
        <taxon>Flavobacteriaceae</taxon>
        <taxon>Kordia</taxon>
    </lineage>
</organism>
<feature type="transmembrane region" description="Helical" evidence="1">
    <location>
        <begin position="166"/>
        <end position="190"/>
    </location>
</feature>
<feature type="transmembrane region" description="Helical" evidence="1">
    <location>
        <begin position="100"/>
        <end position="124"/>
    </location>
</feature>
<dbReference type="RefSeq" id="WP_007092609.1">
    <property type="nucleotide sequence ID" value="NZ_CP142125.1"/>
</dbReference>
<comment type="caution">
    <text evidence="2">The sequence shown here is derived from an EMBL/GenBank/DDBJ whole genome shotgun (WGS) entry which is preliminary data.</text>
</comment>
<keyword evidence="1" id="KW-0812">Transmembrane</keyword>
<dbReference type="OrthoDB" id="9830260at2"/>
<evidence type="ECO:0000256" key="1">
    <source>
        <dbReference type="SAM" id="Phobius"/>
    </source>
</evidence>
<accession>A9CU96</accession>
<sequence length="245" mass="28554">MTGVIAAMSQLFSPPFNEDVQEVRKEHREARNNRDTDRVESVLLLQELINLKILPDTLNSRAENLVTSHSLNEKKSESLYNDLKALKKSKKVNGFQNLNIFLANMGNPVFILITGILFMILFLFRKRIDWLKLSKSFLYLSLMYLFVSSVYLIWGISNSMEIHKIYYVTGLVFASLFAMLGLRSLLFYLFKINSIEEEKLLKAIRILFRQLLHTVPKKNYVKDDKFVEYTESNNRIINEVAETID</sequence>
<dbReference type="STRING" id="391587.KAOT1_00125"/>
<reference evidence="2 3" key="1">
    <citation type="journal article" date="2011" name="J. Bacteriol.">
        <title>Genome sequence of the algicidal bacterium Kordia algicida OT-1.</title>
        <authorList>
            <person name="Lee H.S."/>
            <person name="Kang S.G."/>
            <person name="Kwon K.K."/>
            <person name="Lee J.H."/>
            <person name="Kim S.J."/>
        </authorList>
    </citation>
    <scope>NUCLEOTIDE SEQUENCE [LARGE SCALE GENOMIC DNA]</scope>
    <source>
        <strain evidence="2 3">OT-1</strain>
    </source>
</reference>
<dbReference type="Proteomes" id="UP000002945">
    <property type="component" value="Unassembled WGS sequence"/>
</dbReference>
<dbReference type="eggNOG" id="ENOG502ZUG7">
    <property type="taxonomic scope" value="Bacteria"/>
</dbReference>
<protein>
    <submittedName>
        <fullName evidence="2">Uncharacterized protein</fullName>
    </submittedName>
</protein>
<dbReference type="AlphaFoldDB" id="A9CU96"/>
<proteinExistence type="predicted"/>
<keyword evidence="3" id="KW-1185">Reference proteome</keyword>
<feature type="transmembrane region" description="Helical" evidence="1">
    <location>
        <begin position="136"/>
        <end position="154"/>
    </location>
</feature>
<gene>
    <name evidence="2" type="ORF">KAOT1_00125</name>
</gene>
<name>A9CU96_9FLAO</name>
<keyword evidence="1" id="KW-0472">Membrane</keyword>